<sequence>MVGKSKLFNGRKEIASSYSLFQSNLNNNEENSIARDVSVKSLNNSLFQSSLFSSEKKDETRDFLERSWSDVSTRDFLKYKAKSLIINMSEKIGKWKKTLSFNNKKNISFSNIWKHEIFQLENKVETTKELDIYLRGQFLAGVRDREMAERLAVLDYENLEMLVLRAREHEGLPFGFSGIREQSRNMFNQGTGRHIIEGEIRNLITPNSLNRSTLMATIRNDQRNQFSANTNNINEESDNYDLKYAFGYLNGEKIECLLDTGSIFFSTANGQPLNVIGSYTGSLRIGTNEVKLNVFVAVDLQHDCLIGFDYMGK</sequence>
<organism evidence="1 2">
    <name type="scientific">Brachionus plicatilis</name>
    <name type="common">Marine rotifer</name>
    <name type="synonym">Brachionus muelleri</name>
    <dbReference type="NCBI Taxonomy" id="10195"/>
    <lineage>
        <taxon>Eukaryota</taxon>
        <taxon>Metazoa</taxon>
        <taxon>Spiralia</taxon>
        <taxon>Gnathifera</taxon>
        <taxon>Rotifera</taxon>
        <taxon>Eurotatoria</taxon>
        <taxon>Monogononta</taxon>
        <taxon>Pseudotrocha</taxon>
        <taxon>Ploima</taxon>
        <taxon>Brachionidae</taxon>
        <taxon>Brachionus</taxon>
    </lineage>
</organism>
<dbReference type="EMBL" id="REGN01002204">
    <property type="protein sequence ID" value="RNA29540.1"/>
    <property type="molecule type" value="Genomic_DNA"/>
</dbReference>
<proteinExistence type="predicted"/>
<keyword evidence="2" id="KW-1185">Reference proteome</keyword>
<evidence type="ECO:0000313" key="2">
    <source>
        <dbReference type="Proteomes" id="UP000276133"/>
    </source>
</evidence>
<protein>
    <submittedName>
        <fullName evidence="1">Uncharacterized protein</fullName>
    </submittedName>
</protein>
<feature type="non-terminal residue" evidence="1">
    <location>
        <position position="313"/>
    </location>
</feature>
<name>A0A3M7S1N3_BRAPC</name>
<evidence type="ECO:0000313" key="1">
    <source>
        <dbReference type="EMBL" id="RNA29540.1"/>
    </source>
</evidence>
<comment type="caution">
    <text evidence="1">The sequence shown here is derived from an EMBL/GenBank/DDBJ whole genome shotgun (WGS) entry which is preliminary data.</text>
</comment>
<gene>
    <name evidence="1" type="ORF">BpHYR1_026359</name>
</gene>
<accession>A0A3M7S1N3</accession>
<reference evidence="1 2" key="1">
    <citation type="journal article" date="2018" name="Sci. Rep.">
        <title>Genomic signatures of local adaptation to the degree of environmental predictability in rotifers.</title>
        <authorList>
            <person name="Franch-Gras L."/>
            <person name="Hahn C."/>
            <person name="Garcia-Roger E.M."/>
            <person name="Carmona M.J."/>
            <person name="Serra M."/>
            <person name="Gomez A."/>
        </authorList>
    </citation>
    <scope>NUCLEOTIDE SEQUENCE [LARGE SCALE GENOMIC DNA]</scope>
    <source>
        <strain evidence="1">HYR1</strain>
    </source>
</reference>
<dbReference type="OrthoDB" id="8039770at2759"/>
<dbReference type="Proteomes" id="UP000276133">
    <property type="component" value="Unassembled WGS sequence"/>
</dbReference>
<dbReference type="AlphaFoldDB" id="A0A3M7S1N3"/>